<dbReference type="FunFam" id="3.30.565.10:FF:000002">
    <property type="entry name" value="DNA gyrase subunit B"/>
    <property type="match status" value="1"/>
</dbReference>
<dbReference type="InterPro" id="IPR014721">
    <property type="entry name" value="Ribsml_uS5_D2-typ_fold_subgr"/>
</dbReference>
<organism evidence="13 14">
    <name type="scientific">Propioniciclava sinopodophylli</name>
    <dbReference type="NCBI Taxonomy" id="1837344"/>
    <lineage>
        <taxon>Bacteria</taxon>
        <taxon>Bacillati</taxon>
        <taxon>Actinomycetota</taxon>
        <taxon>Actinomycetes</taxon>
        <taxon>Propionibacteriales</taxon>
        <taxon>Propionibacteriaceae</taxon>
        <taxon>Propioniciclava</taxon>
    </lineage>
</organism>
<dbReference type="InterPro" id="IPR013506">
    <property type="entry name" value="Topo_IIA_bsu_dom2"/>
</dbReference>
<dbReference type="EMBL" id="SDMQ01000011">
    <property type="protein sequence ID" value="TBT83481.1"/>
    <property type="molecule type" value="Genomic_DNA"/>
</dbReference>
<keyword evidence="3 10" id="KW-0479">Metal-binding</keyword>
<dbReference type="HAMAP" id="MF_01898">
    <property type="entry name" value="GyrB"/>
    <property type="match status" value="1"/>
</dbReference>
<dbReference type="NCBIfam" id="TIGR01059">
    <property type="entry name" value="gyrB"/>
    <property type="match status" value="1"/>
</dbReference>
<dbReference type="CDD" id="cd16928">
    <property type="entry name" value="HATPase_GyrB-like"/>
    <property type="match status" value="1"/>
</dbReference>
<comment type="function">
    <text evidence="10">A type II topoisomerase that negatively supercoils closed circular double-stranded (ds) DNA in an ATP-dependent manner to modulate DNA topology and maintain chromosomes in an underwound state. Negative supercoiling favors strand separation, and DNA replication, transcription, recombination and repair, all of which involve strand separation. Also able to catalyze the interconversion of other topological isomers of dsDNA rings, including catenanes and knotted rings. Type II topoisomerases break and join 2 DNA strands simultaneously in an ATP-dependent manner.</text>
</comment>
<comment type="catalytic activity">
    <reaction evidence="1 10">
        <text>ATP-dependent breakage, passage and rejoining of double-stranded DNA.</text>
        <dbReference type="EC" id="5.6.2.2"/>
    </reaction>
</comment>
<evidence type="ECO:0000256" key="1">
    <source>
        <dbReference type="ARBA" id="ARBA00000185"/>
    </source>
</evidence>
<dbReference type="GO" id="GO:0005737">
    <property type="term" value="C:cytoplasm"/>
    <property type="evidence" value="ECO:0007669"/>
    <property type="project" value="UniProtKB-SubCell"/>
</dbReference>
<dbReference type="FunFam" id="3.40.50.670:FF:000002">
    <property type="entry name" value="DNA gyrase subunit B"/>
    <property type="match status" value="1"/>
</dbReference>
<dbReference type="OrthoDB" id="9802808at2"/>
<dbReference type="GO" id="GO:0006265">
    <property type="term" value="P:DNA topological change"/>
    <property type="evidence" value="ECO:0007669"/>
    <property type="project" value="UniProtKB-UniRule"/>
</dbReference>
<keyword evidence="9 10" id="KW-0413">Isomerase</keyword>
<feature type="binding site" evidence="10">
    <location>
        <position position="490"/>
    </location>
    <ligand>
        <name>Mg(2+)</name>
        <dbReference type="ChEBI" id="CHEBI:18420"/>
        <label>1</label>
        <note>catalytic</note>
    </ligand>
</feature>
<dbReference type="InterPro" id="IPR011557">
    <property type="entry name" value="GyrB"/>
</dbReference>
<dbReference type="GO" id="GO:0005694">
    <property type="term" value="C:chromosome"/>
    <property type="evidence" value="ECO:0007669"/>
    <property type="project" value="InterPro"/>
</dbReference>
<evidence type="ECO:0000256" key="5">
    <source>
        <dbReference type="ARBA" id="ARBA00022840"/>
    </source>
</evidence>
<evidence type="ECO:0000256" key="11">
    <source>
        <dbReference type="SAM" id="MobiDB-lite"/>
    </source>
</evidence>
<comment type="similarity">
    <text evidence="2 10">Belongs to the type II topoisomerase GyrB family.</text>
</comment>
<dbReference type="InterPro" id="IPR002288">
    <property type="entry name" value="DNA_gyrase_B_C"/>
</dbReference>
<comment type="caution">
    <text evidence="13">The sequence shown here is derived from an EMBL/GenBank/DDBJ whole genome shotgun (WGS) entry which is preliminary data.</text>
</comment>
<dbReference type="InterPro" id="IPR000565">
    <property type="entry name" value="Topo_IIA_B"/>
</dbReference>
<keyword evidence="5 10" id="KW-0067">ATP-binding</keyword>
<dbReference type="InterPro" id="IPR003594">
    <property type="entry name" value="HATPase_dom"/>
</dbReference>
<comment type="subunit">
    <text evidence="10">Heterotetramer, composed of two GyrA and two GyrB chains. In the heterotetramer, GyrA contains the active site tyrosine that forms a transient covalent intermediate with DNA, while GyrB binds cofactors and catalyzes ATP hydrolysis.</text>
</comment>
<dbReference type="InterPro" id="IPR036890">
    <property type="entry name" value="HATPase_C_sf"/>
</dbReference>
<dbReference type="InterPro" id="IPR020568">
    <property type="entry name" value="Ribosomal_Su5_D2-typ_SF"/>
</dbReference>
<accession>A0A4Q9KC79</accession>
<dbReference type="PRINTS" id="PR01159">
    <property type="entry name" value="DNAGYRASEB"/>
</dbReference>
<comment type="cofactor">
    <cofactor evidence="10">
        <name>Mg(2+)</name>
        <dbReference type="ChEBI" id="CHEBI:18420"/>
    </cofactor>
    <cofactor evidence="10">
        <name>Mn(2+)</name>
        <dbReference type="ChEBI" id="CHEBI:29035"/>
    </cofactor>
    <cofactor evidence="10">
        <name>Ca(2+)</name>
        <dbReference type="ChEBI" id="CHEBI:29108"/>
    </cofactor>
    <text evidence="10">Binds two Mg(2+) per subunit. The magnesium ions form salt bridges with both the protein and the DNA. Can also accept other divalent metal cations, such as Mn(2+) or Ca(2+).</text>
</comment>
<dbReference type="PANTHER" id="PTHR45866">
    <property type="entry name" value="DNA GYRASE/TOPOISOMERASE SUBUNIT B"/>
    <property type="match status" value="1"/>
</dbReference>
<reference evidence="13 14" key="1">
    <citation type="submission" date="2019-01" db="EMBL/GenBank/DDBJ databases">
        <title>Lactibacter flavus gen. nov., sp. nov., a novel bacterium of the family Propionibacteriaceae isolated from raw milk and dairy products.</title>
        <authorList>
            <person name="Huptas C."/>
            <person name="Wenning M."/>
            <person name="Breitenwieser F."/>
            <person name="Doll E."/>
            <person name="Von Neubeck M."/>
            <person name="Busse H.-J."/>
            <person name="Scherer S."/>
        </authorList>
    </citation>
    <scope>NUCLEOTIDE SEQUENCE [LARGE SCALE GENOMIC DNA]</scope>
    <source>
        <strain evidence="13 14">KCTC 33808</strain>
    </source>
</reference>
<dbReference type="Pfam" id="PF00986">
    <property type="entry name" value="DNA_gyraseB_C"/>
    <property type="match status" value="1"/>
</dbReference>
<dbReference type="PRINTS" id="PR00418">
    <property type="entry name" value="TPI2FAMILY"/>
</dbReference>
<sequence length="706" mass="77653">MVEFKGRRPALTVEGGVRVQGDVKSVTDTNQSTPRNGSSHSVEAGVYDASAITVLEGLEAVRKRPGMYIGSTGERGLHHLVYEIVDNSVDEALAGYADLITVELLPGDGVRVTDNGRGFPVDIHPKEKIPAVTLALTVLHAGGKFGDGGYKVSGGLHGVGASVVNALSDTFQVDVRRDGYHWRQEFSLGVPDYDLQRLEPLADDDEVGTTVTFHASPTIFETTHYNWQTLATRFREMAFLNKGLTIKLIDARPTPTNDGEDELADFVDDVDGHDEEIVFHYDDGLIDYVKYLTGNKDTIHPTVIAIDAENPADKLSLEVAMQWNSSYSESVHTFANTINTHEGGTHEEGFRAALTNTVNRWGETWGMIKKKEDRPSGDDIREGLTAIISVKLGEPQFEGQTKTKLGNTEAKSFVQKVVNDLLGDWFEKNPSEGKDIIRKAQAASAARLAARKARDMARSRKGLLGSTSLPGKLADCSSRNPVECEVFIVEGDSAGGSAKGGRDPRTQAILPIRGKILNVEKARLDRILANKEVEAIFNALGTGFSDDFDIDRLRYHKIVLMADADVDGAHIRTLLLTLLFRFLRPLISAGHVYLAQPPLFRLRWTNAPHELAYSDEERDALRDAGQAAGKKLPNVNPIQRYKGLGEMDAEDLWNTTMDPSQRTLAQVTLEDAAAASDMFSILMGEDVEQRRSFIQRNAKDVRFLDI</sequence>
<dbReference type="NCBIfam" id="NF004189">
    <property type="entry name" value="PRK05644.1"/>
    <property type="match status" value="1"/>
</dbReference>
<dbReference type="FunFam" id="3.30.230.10:FF:000005">
    <property type="entry name" value="DNA gyrase subunit B"/>
    <property type="match status" value="1"/>
</dbReference>
<evidence type="ECO:0000256" key="6">
    <source>
        <dbReference type="ARBA" id="ARBA00022842"/>
    </source>
</evidence>
<dbReference type="GO" id="GO:0005524">
    <property type="term" value="F:ATP binding"/>
    <property type="evidence" value="ECO:0007669"/>
    <property type="project" value="UniProtKB-UniRule"/>
</dbReference>
<dbReference type="InterPro" id="IPR018522">
    <property type="entry name" value="TopoIIA_CS"/>
</dbReference>
<feature type="region of interest" description="Disordered" evidence="11">
    <location>
        <begin position="21"/>
        <end position="42"/>
    </location>
</feature>
<feature type="compositionally biased region" description="Polar residues" evidence="11">
    <location>
        <begin position="26"/>
        <end position="41"/>
    </location>
</feature>
<evidence type="ECO:0000256" key="9">
    <source>
        <dbReference type="ARBA" id="ARBA00023235"/>
    </source>
</evidence>
<comment type="subcellular location">
    <subcellularLocation>
        <location evidence="10">Cytoplasm</location>
    </subcellularLocation>
</comment>
<evidence type="ECO:0000256" key="3">
    <source>
        <dbReference type="ARBA" id="ARBA00022723"/>
    </source>
</evidence>
<dbReference type="InterPro" id="IPR013760">
    <property type="entry name" value="Topo_IIA-like_dom_sf"/>
</dbReference>
<dbReference type="InterPro" id="IPR013759">
    <property type="entry name" value="Topo_IIA_B_C"/>
</dbReference>
<dbReference type="EC" id="5.6.2.2" evidence="10"/>
<dbReference type="SUPFAM" id="SSF56719">
    <property type="entry name" value="Type II DNA topoisomerase"/>
    <property type="match status" value="1"/>
</dbReference>
<dbReference type="PROSITE" id="PS00177">
    <property type="entry name" value="TOPOISOMERASE_II"/>
    <property type="match status" value="1"/>
</dbReference>
<dbReference type="SMART" id="SM00433">
    <property type="entry name" value="TOP2c"/>
    <property type="match status" value="1"/>
</dbReference>
<evidence type="ECO:0000256" key="8">
    <source>
        <dbReference type="ARBA" id="ARBA00023125"/>
    </source>
</evidence>
<keyword evidence="7 10" id="KW-0799">Topoisomerase</keyword>
<dbReference type="GO" id="GO:0046872">
    <property type="term" value="F:metal ion binding"/>
    <property type="evidence" value="ECO:0007669"/>
    <property type="project" value="UniProtKB-KW"/>
</dbReference>
<dbReference type="Gene3D" id="3.30.565.10">
    <property type="entry name" value="Histidine kinase-like ATPase, C-terminal domain"/>
    <property type="match status" value="1"/>
</dbReference>
<proteinExistence type="inferred from homology"/>
<dbReference type="InterPro" id="IPR001241">
    <property type="entry name" value="Topo_IIA"/>
</dbReference>
<dbReference type="AlphaFoldDB" id="A0A4Q9KC79"/>
<feature type="site" description="Interaction with DNA" evidence="10">
    <location>
        <position position="515"/>
    </location>
</feature>
<comment type="miscellaneous">
    <text evidence="10">Few gyrases are as efficient as E.coli at forming negative supercoils. Not all organisms have 2 type II topoisomerases; in organisms with a single type II topoisomerase this enzyme also has to decatenate newly replicated chromosomes.</text>
</comment>
<keyword evidence="6 10" id="KW-0460">Magnesium</keyword>
<dbReference type="Pfam" id="PF00204">
    <property type="entry name" value="DNA_gyraseB"/>
    <property type="match status" value="1"/>
</dbReference>
<keyword evidence="14" id="KW-1185">Reference proteome</keyword>
<dbReference type="SUPFAM" id="SSF54211">
    <property type="entry name" value="Ribosomal protein S5 domain 2-like"/>
    <property type="match status" value="1"/>
</dbReference>
<evidence type="ECO:0000313" key="13">
    <source>
        <dbReference type="EMBL" id="TBT83481.1"/>
    </source>
</evidence>
<evidence type="ECO:0000256" key="10">
    <source>
        <dbReference type="HAMAP-Rule" id="MF_01898"/>
    </source>
</evidence>
<gene>
    <name evidence="10 13" type="primary">gyrB</name>
    <name evidence="13" type="ORF">ET989_10970</name>
</gene>
<keyword evidence="4 10" id="KW-0547">Nucleotide-binding</keyword>
<dbReference type="GO" id="GO:0006261">
    <property type="term" value="P:DNA-templated DNA replication"/>
    <property type="evidence" value="ECO:0007669"/>
    <property type="project" value="UniProtKB-UniRule"/>
</dbReference>
<feature type="binding site" evidence="10">
    <location>
        <position position="563"/>
    </location>
    <ligand>
        <name>Mg(2+)</name>
        <dbReference type="ChEBI" id="CHEBI:18420"/>
        <label>1</label>
        <note>catalytic</note>
    </ligand>
</feature>
<dbReference type="PANTHER" id="PTHR45866:SF1">
    <property type="entry name" value="DNA GYRASE SUBUNIT B, MITOCHONDRIAL"/>
    <property type="match status" value="1"/>
</dbReference>
<feature type="site" description="Interaction with DNA" evidence="10">
    <location>
        <position position="518"/>
    </location>
</feature>
<feature type="domain" description="Toprim" evidence="12">
    <location>
        <begin position="484"/>
        <end position="598"/>
    </location>
</feature>
<keyword evidence="8" id="KW-0238">DNA-binding</keyword>
<feature type="binding site" evidence="10">
    <location>
        <position position="563"/>
    </location>
    <ligand>
        <name>Mg(2+)</name>
        <dbReference type="ChEBI" id="CHEBI:18420"/>
        <label>2</label>
    </ligand>
</feature>
<dbReference type="Proteomes" id="UP000292373">
    <property type="component" value="Unassembled WGS sequence"/>
</dbReference>
<dbReference type="GO" id="GO:0034335">
    <property type="term" value="F:DNA negative supercoiling activity"/>
    <property type="evidence" value="ECO:0007669"/>
    <property type="project" value="UniProtKB-ARBA"/>
</dbReference>
<dbReference type="Pfam" id="PF02518">
    <property type="entry name" value="HATPase_c"/>
    <property type="match status" value="1"/>
</dbReference>
<dbReference type="SMART" id="SM00387">
    <property type="entry name" value="HATPase_c"/>
    <property type="match status" value="1"/>
</dbReference>
<name>A0A4Q9KC79_9ACTN</name>
<evidence type="ECO:0000259" key="12">
    <source>
        <dbReference type="PROSITE" id="PS50880"/>
    </source>
</evidence>
<dbReference type="CDD" id="cd00822">
    <property type="entry name" value="TopoII_Trans_DNA_gyrase"/>
    <property type="match status" value="1"/>
</dbReference>
<evidence type="ECO:0000256" key="7">
    <source>
        <dbReference type="ARBA" id="ARBA00023029"/>
    </source>
</evidence>
<dbReference type="Pfam" id="PF01751">
    <property type="entry name" value="Toprim"/>
    <property type="match status" value="1"/>
</dbReference>
<evidence type="ECO:0000313" key="14">
    <source>
        <dbReference type="Proteomes" id="UP000292373"/>
    </source>
</evidence>
<dbReference type="Gene3D" id="3.40.50.670">
    <property type="match status" value="1"/>
</dbReference>
<dbReference type="GO" id="GO:0003677">
    <property type="term" value="F:DNA binding"/>
    <property type="evidence" value="ECO:0007669"/>
    <property type="project" value="UniProtKB-KW"/>
</dbReference>
<keyword evidence="10" id="KW-0963">Cytoplasm</keyword>
<protein>
    <recommendedName>
        <fullName evidence="10">DNA gyrase subunit B</fullName>
        <ecNumber evidence="10">5.6.2.2</ecNumber>
    </recommendedName>
</protein>
<evidence type="ECO:0000256" key="2">
    <source>
        <dbReference type="ARBA" id="ARBA00010708"/>
    </source>
</evidence>
<feature type="binding site" evidence="10">
    <location>
        <position position="565"/>
    </location>
    <ligand>
        <name>Mg(2+)</name>
        <dbReference type="ChEBI" id="CHEBI:18420"/>
        <label>2</label>
    </ligand>
</feature>
<dbReference type="PROSITE" id="PS50880">
    <property type="entry name" value="TOPRIM"/>
    <property type="match status" value="1"/>
</dbReference>
<dbReference type="SUPFAM" id="SSF55874">
    <property type="entry name" value="ATPase domain of HSP90 chaperone/DNA topoisomerase II/histidine kinase"/>
    <property type="match status" value="1"/>
</dbReference>
<dbReference type="Gene3D" id="3.30.230.10">
    <property type="match status" value="1"/>
</dbReference>
<dbReference type="InterPro" id="IPR006171">
    <property type="entry name" value="TOPRIM_dom"/>
</dbReference>
<evidence type="ECO:0000256" key="4">
    <source>
        <dbReference type="ARBA" id="ARBA00022741"/>
    </source>
</evidence>